<evidence type="ECO:0000256" key="3">
    <source>
        <dbReference type="ARBA" id="ARBA00022692"/>
    </source>
</evidence>
<dbReference type="InterPro" id="IPR044878">
    <property type="entry name" value="UbiA_sf"/>
</dbReference>
<dbReference type="STRING" id="42253.NITMOv2_2660"/>
<name>A0A0K2GDP8_NITMO</name>
<feature type="transmembrane region" description="Helical" evidence="6">
    <location>
        <begin position="270"/>
        <end position="292"/>
    </location>
</feature>
<dbReference type="Gene3D" id="1.10.357.140">
    <property type="entry name" value="UbiA prenyltransferase"/>
    <property type="match status" value="1"/>
</dbReference>
<dbReference type="OrthoDB" id="9803632at2"/>
<organism evidence="7 8">
    <name type="scientific">Nitrospira moscoviensis</name>
    <dbReference type="NCBI Taxonomy" id="42253"/>
    <lineage>
        <taxon>Bacteria</taxon>
        <taxon>Pseudomonadati</taxon>
        <taxon>Nitrospirota</taxon>
        <taxon>Nitrospiria</taxon>
        <taxon>Nitrospirales</taxon>
        <taxon>Nitrospiraceae</taxon>
        <taxon>Nitrospira</taxon>
    </lineage>
</organism>
<dbReference type="GO" id="GO:0016020">
    <property type="term" value="C:membrane"/>
    <property type="evidence" value="ECO:0007669"/>
    <property type="project" value="UniProtKB-SubCell"/>
</dbReference>
<keyword evidence="2" id="KW-1003">Cell membrane</keyword>
<accession>A0A0K2GDP8</accession>
<sequence length="488" mass="53486">MHVVGSQALKYPPPVCPLVVDLDGTLIRTDTLHEGLCGLFRTNPASLCLLPYWLWRGKARLKQQLAARTTVDPRILPFNRDFLAWLHQQRAHGRTLILCTASDQAVATAIAEHLGVFDEVMASDGTVNLAGPHKAEALVQRFGPAGFDYAGNSRADLSVWQWARRAIVVGSATAMAKHAALSGKVERVFPSPAWDFTTWRRVLRLHQWLKNLLLGVPAVAAHQIADPGTWLAIVLAFISFSLCASAVYVTNDLLDLDSDRKHPHKVNRPFASGLVPVWAGFALAPLLLLGSVAVARHVGGAFLPWLAVYAAMTAAYSWGLKRLILIDCLILAMLYTLRIVAGAAVTGIELSFWLLAFSGFVFLSLAFAKRYAELRILSHQGEEQAHGRGYRVSDAPLVQMLGVTSGYAAVVVFALYLNSEAVLRLYRAPQFLWAAVPIMVFWISWMWMQAHRGHLREDAVVFAVTDRASLLAGAALACVVTLATVSWP</sequence>
<evidence type="ECO:0000313" key="8">
    <source>
        <dbReference type="Proteomes" id="UP000069205"/>
    </source>
</evidence>
<feature type="transmembrane region" description="Helical" evidence="6">
    <location>
        <begin position="397"/>
        <end position="418"/>
    </location>
</feature>
<dbReference type="EC" id="2.5.1.-" evidence="7"/>
<dbReference type="RefSeq" id="WP_053380151.1">
    <property type="nucleotide sequence ID" value="NZ_CP011801.1"/>
</dbReference>
<evidence type="ECO:0000256" key="4">
    <source>
        <dbReference type="ARBA" id="ARBA00022989"/>
    </source>
</evidence>
<protein>
    <submittedName>
        <fullName evidence="7">Prenyltransferase, UbiA family</fullName>
        <ecNumber evidence="7">2.5.1.-</ecNumber>
    </submittedName>
</protein>
<comment type="subcellular location">
    <subcellularLocation>
        <location evidence="1">Membrane</location>
        <topology evidence="1">Multi-pass membrane protein</topology>
    </subcellularLocation>
</comment>
<dbReference type="PATRIC" id="fig|42253.5.peg.2631"/>
<feature type="transmembrane region" description="Helical" evidence="6">
    <location>
        <begin position="350"/>
        <end position="368"/>
    </location>
</feature>
<dbReference type="AlphaFoldDB" id="A0A0K2GDP8"/>
<reference evidence="7 8" key="1">
    <citation type="journal article" date="2015" name="Proc. Natl. Acad. Sci. U.S.A.">
        <title>Expanded metabolic versatility of ubiquitous nitrite-oxidizing bacteria from the genus Nitrospira.</title>
        <authorList>
            <person name="Koch H."/>
            <person name="Lucker S."/>
            <person name="Albertsen M."/>
            <person name="Kitzinger K."/>
            <person name="Herbold C."/>
            <person name="Spieck E."/>
            <person name="Nielsen P.H."/>
            <person name="Wagner M."/>
            <person name="Daims H."/>
        </authorList>
    </citation>
    <scope>NUCLEOTIDE SEQUENCE [LARGE SCALE GENOMIC DNA]</scope>
    <source>
        <strain evidence="7 8">NSP M-1</strain>
    </source>
</reference>
<dbReference type="Pfam" id="PF01040">
    <property type="entry name" value="UbiA"/>
    <property type="match status" value="1"/>
</dbReference>
<dbReference type="InterPro" id="IPR000537">
    <property type="entry name" value="UbiA_prenyltransferase"/>
</dbReference>
<dbReference type="InterPro" id="IPR023214">
    <property type="entry name" value="HAD_sf"/>
</dbReference>
<feature type="transmembrane region" description="Helical" evidence="6">
    <location>
        <begin position="230"/>
        <end position="249"/>
    </location>
</feature>
<gene>
    <name evidence="7" type="ORF">NITMOv2_2660</name>
</gene>
<dbReference type="Pfam" id="PF12710">
    <property type="entry name" value="HAD"/>
    <property type="match status" value="1"/>
</dbReference>
<keyword evidence="4 6" id="KW-1133">Transmembrane helix</keyword>
<evidence type="ECO:0000256" key="6">
    <source>
        <dbReference type="SAM" id="Phobius"/>
    </source>
</evidence>
<keyword evidence="3 6" id="KW-0812">Transmembrane</keyword>
<feature type="transmembrane region" description="Helical" evidence="6">
    <location>
        <begin position="430"/>
        <end position="448"/>
    </location>
</feature>
<dbReference type="GO" id="GO:0016765">
    <property type="term" value="F:transferase activity, transferring alkyl or aryl (other than methyl) groups"/>
    <property type="evidence" value="ECO:0007669"/>
    <property type="project" value="InterPro"/>
</dbReference>
<dbReference type="NCBIfam" id="NF006088">
    <property type="entry name" value="PRK08238.1"/>
    <property type="match status" value="1"/>
</dbReference>
<feature type="transmembrane region" description="Helical" evidence="6">
    <location>
        <begin position="298"/>
        <end position="316"/>
    </location>
</feature>
<dbReference type="Gene3D" id="3.40.50.1000">
    <property type="entry name" value="HAD superfamily/HAD-like"/>
    <property type="match status" value="1"/>
</dbReference>
<feature type="transmembrane region" description="Helical" evidence="6">
    <location>
        <begin position="468"/>
        <end position="487"/>
    </location>
</feature>
<keyword evidence="8" id="KW-1185">Reference proteome</keyword>
<keyword evidence="5 6" id="KW-0472">Membrane</keyword>
<feature type="transmembrane region" description="Helical" evidence="6">
    <location>
        <begin position="323"/>
        <end position="344"/>
    </location>
</feature>
<dbReference type="CDD" id="cd13963">
    <property type="entry name" value="PT_UbiA_2"/>
    <property type="match status" value="1"/>
</dbReference>
<evidence type="ECO:0000256" key="5">
    <source>
        <dbReference type="ARBA" id="ARBA00023136"/>
    </source>
</evidence>
<evidence type="ECO:0000313" key="7">
    <source>
        <dbReference type="EMBL" id="ALA59073.1"/>
    </source>
</evidence>
<dbReference type="KEGG" id="nmv:NITMOv2_2660"/>
<evidence type="ECO:0000256" key="2">
    <source>
        <dbReference type="ARBA" id="ARBA00022475"/>
    </source>
</evidence>
<dbReference type="SUPFAM" id="SSF56784">
    <property type="entry name" value="HAD-like"/>
    <property type="match status" value="1"/>
</dbReference>
<dbReference type="InterPro" id="IPR036412">
    <property type="entry name" value="HAD-like_sf"/>
</dbReference>
<evidence type="ECO:0000256" key="1">
    <source>
        <dbReference type="ARBA" id="ARBA00004141"/>
    </source>
</evidence>
<keyword evidence="7" id="KW-0808">Transferase</keyword>
<dbReference type="EMBL" id="CP011801">
    <property type="protein sequence ID" value="ALA59073.1"/>
    <property type="molecule type" value="Genomic_DNA"/>
</dbReference>
<dbReference type="Proteomes" id="UP000069205">
    <property type="component" value="Chromosome"/>
</dbReference>
<proteinExistence type="predicted"/>